<dbReference type="RefSeq" id="WP_200267045.1">
    <property type="nucleotide sequence ID" value="NZ_JAENIJ010000002.1"/>
</dbReference>
<name>A0A934S979_9BACT</name>
<protein>
    <recommendedName>
        <fullName evidence="5">Tetratricopeptide repeat protein</fullName>
    </recommendedName>
</protein>
<comment type="caution">
    <text evidence="3">The sequence shown here is derived from an EMBL/GenBank/DDBJ whole genome shotgun (WGS) entry which is preliminary data.</text>
</comment>
<evidence type="ECO:0000256" key="2">
    <source>
        <dbReference type="SAM" id="Phobius"/>
    </source>
</evidence>
<keyword evidence="2" id="KW-0472">Membrane</keyword>
<evidence type="ECO:0000256" key="1">
    <source>
        <dbReference type="PROSITE-ProRule" id="PRU00339"/>
    </source>
</evidence>
<organism evidence="3 4">
    <name type="scientific">Luteolibacter pohnpeiensis</name>
    <dbReference type="NCBI Taxonomy" id="454153"/>
    <lineage>
        <taxon>Bacteria</taxon>
        <taxon>Pseudomonadati</taxon>
        <taxon>Verrucomicrobiota</taxon>
        <taxon>Verrucomicrobiia</taxon>
        <taxon>Verrucomicrobiales</taxon>
        <taxon>Verrucomicrobiaceae</taxon>
        <taxon>Luteolibacter</taxon>
    </lineage>
</organism>
<feature type="transmembrane region" description="Helical" evidence="2">
    <location>
        <begin position="269"/>
        <end position="288"/>
    </location>
</feature>
<gene>
    <name evidence="3" type="ORF">JIN85_01910</name>
</gene>
<evidence type="ECO:0000313" key="4">
    <source>
        <dbReference type="Proteomes" id="UP000603141"/>
    </source>
</evidence>
<dbReference type="AlphaFoldDB" id="A0A934S979"/>
<keyword evidence="2" id="KW-1133">Transmembrane helix</keyword>
<sequence>MNFLRFIPLFFLLQLRSQACINVPGTSLDGKSTLLFSHPAGDLRRAMDSDPRSMMDLISHESGPDEDPITELEKSGVRKILSGHFDEAIAILTDLEAEFPGRYSTASNLGTAYELHGDLGSALKWIEEGIRRNPESHQGTEWLHAAILKTKILLQDDPDFLNHHHLIELPEAISPRSKLVIQGEEQFALNLQNALHHQLKERLVFVKPTDPIVADLLYSYALLEAHLNSVEPAIELMELSREYGYPKPGQIDQKIEFYQSLIFWRKFRFYMWIALGIALMVTFLVFAYRKKWFFLTLSAYQKAKSAQ</sequence>
<dbReference type="EMBL" id="JAENIJ010000002">
    <property type="protein sequence ID" value="MBK1881148.1"/>
    <property type="molecule type" value="Genomic_DNA"/>
</dbReference>
<reference evidence="3" key="1">
    <citation type="submission" date="2021-01" db="EMBL/GenBank/DDBJ databases">
        <title>Modified the classification status of verrucomicrobia.</title>
        <authorList>
            <person name="Feng X."/>
        </authorList>
    </citation>
    <scope>NUCLEOTIDE SEQUENCE</scope>
    <source>
        <strain evidence="3">KCTC 22041</strain>
    </source>
</reference>
<feature type="repeat" description="TPR" evidence="1">
    <location>
        <begin position="103"/>
        <end position="136"/>
    </location>
</feature>
<dbReference type="PROSITE" id="PS50005">
    <property type="entry name" value="TPR"/>
    <property type="match status" value="1"/>
</dbReference>
<keyword evidence="1" id="KW-0802">TPR repeat</keyword>
<accession>A0A934S979</accession>
<keyword evidence="4" id="KW-1185">Reference proteome</keyword>
<dbReference type="SUPFAM" id="SSF48452">
    <property type="entry name" value="TPR-like"/>
    <property type="match status" value="1"/>
</dbReference>
<dbReference type="Gene3D" id="1.25.40.10">
    <property type="entry name" value="Tetratricopeptide repeat domain"/>
    <property type="match status" value="1"/>
</dbReference>
<evidence type="ECO:0008006" key="5">
    <source>
        <dbReference type="Google" id="ProtNLM"/>
    </source>
</evidence>
<dbReference type="Proteomes" id="UP000603141">
    <property type="component" value="Unassembled WGS sequence"/>
</dbReference>
<evidence type="ECO:0000313" key="3">
    <source>
        <dbReference type="EMBL" id="MBK1881148.1"/>
    </source>
</evidence>
<keyword evidence="2" id="KW-0812">Transmembrane</keyword>
<dbReference type="InterPro" id="IPR019734">
    <property type="entry name" value="TPR_rpt"/>
</dbReference>
<proteinExistence type="predicted"/>
<dbReference type="InterPro" id="IPR011990">
    <property type="entry name" value="TPR-like_helical_dom_sf"/>
</dbReference>